<accession>A0ABN9QE31</accession>
<comment type="caution">
    <text evidence="3">The sequence shown here is derived from an EMBL/GenBank/DDBJ whole genome shotgun (WGS) entry which is preliminary data.</text>
</comment>
<keyword evidence="2" id="KW-0812">Transmembrane</keyword>
<feature type="compositionally biased region" description="Gly residues" evidence="1">
    <location>
        <begin position="72"/>
        <end position="86"/>
    </location>
</feature>
<feature type="compositionally biased region" description="Gly residues" evidence="1">
    <location>
        <begin position="94"/>
        <end position="111"/>
    </location>
</feature>
<name>A0ABN9QE31_9DINO</name>
<keyword evidence="2" id="KW-0472">Membrane</keyword>
<feature type="compositionally biased region" description="Basic and acidic residues" evidence="1">
    <location>
        <begin position="32"/>
        <end position="70"/>
    </location>
</feature>
<evidence type="ECO:0000313" key="4">
    <source>
        <dbReference type="Proteomes" id="UP001189429"/>
    </source>
</evidence>
<protein>
    <submittedName>
        <fullName evidence="3">Uncharacterized protein</fullName>
    </submittedName>
</protein>
<dbReference type="Proteomes" id="UP001189429">
    <property type="component" value="Unassembled WGS sequence"/>
</dbReference>
<reference evidence="3" key="1">
    <citation type="submission" date="2023-10" db="EMBL/GenBank/DDBJ databases">
        <authorList>
            <person name="Chen Y."/>
            <person name="Shah S."/>
            <person name="Dougan E. K."/>
            <person name="Thang M."/>
            <person name="Chan C."/>
        </authorList>
    </citation>
    <scope>NUCLEOTIDE SEQUENCE [LARGE SCALE GENOMIC DNA]</scope>
</reference>
<gene>
    <name evidence="3" type="ORF">PCOR1329_LOCUS10372</name>
</gene>
<evidence type="ECO:0000256" key="1">
    <source>
        <dbReference type="SAM" id="MobiDB-lite"/>
    </source>
</evidence>
<sequence>MLTAPPLRKVPADGRGPAPPPPPQSGDAAEDLELRRLGQQLREQRAQAEAARADADSARGELRRAQERGGRRAGQGRGEAAGGGGRAAARAGRAAGGQGAARGLGEGGSRRAGGALQRAAGAARAGAADRRGRRAAGKPEPHPDSFARVGVASAGILLSSLLAAGSAGCFAFVGAQQREPCLMNGVAALAGGGAPVGGYIMWLGLLAIGIWRWVTGFSIVLFAVADEVSPLEVQRAHLALCRVEEEEVPMGTWQRDAPPLERPLLTLQSTQGSPWLPRIGRFRDPEGQMVQVM</sequence>
<feature type="transmembrane region" description="Helical" evidence="2">
    <location>
        <begin position="149"/>
        <end position="173"/>
    </location>
</feature>
<proteinExistence type="predicted"/>
<dbReference type="EMBL" id="CAUYUJ010002937">
    <property type="protein sequence ID" value="CAK0803062.1"/>
    <property type="molecule type" value="Genomic_DNA"/>
</dbReference>
<keyword evidence="4" id="KW-1185">Reference proteome</keyword>
<keyword evidence="2" id="KW-1133">Transmembrane helix</keyword>
<evidence type="ECO:0000256" key="2">
    <source>
        <dbReference type="SAM" id="Phobius"/>
    </source>
</evidence>
<feature type="region of interest" description="Disordered" evidence="1">
    <location>
        <begin position="1"/>
        <end position="144"/>
    </location>
</feature>
<evidence type="ECO:0000313" key="3">
    <source>
        <dbReference type="EMBL" id="CAK0803062.1"/>
    </source>
</evidence>
<feature type="compositionally biased region" description="Low complexity" evidence="1">
    <location>
        <begin position="112"/>
        <end position="126"/>
    </location>
</feature>
<organism evidence="3 4">
    <name type="scientific">Prorocentrum cordatum</name>
    <dbReference type="NCBI Taxonomy" id="2364126"/>
    <lineage>
        <taxon>Eukaryota</taxon>
        <taxon>Sar</taxon>
        <taxon>Alveolata</taxon>
        <taxon>Dinophyceae</taxon>
        <taxon>Prorocentrales</taxon>
        <taxon>Prorocentraceae</taxon>
        <taxon>Prorocentrum</taxon>
    </lineage>
</organism>
<feature type="transmembrane region" description="Helical" evidence="2">
    <location>
        <begin position="199"/>
        <end position="225"/>
    </location>
</feature>